<dbReference type="PANTHER" id="PTHR47506:SF6">
    <property type="entry name" value="HTH-TYPE TRANSCRIPTIONAL REPRESSOR NEMR"/>
    <property type="match status" value="1"/>
</dbReference>
<dbReference type="Pfam" id="PF00440">
    <property type="entry name" value="TetR_N"/>
    <property type="match status" value="1"/>
</dbReference>
<dbReference type="PANTHER" id="PTHR47506">
    <property type="entry name" value="TRANSCRIPTIONAL REGULATORY PROTEIN"/>
    <property type="match status" value="1"/>
</dbReference>
<organism evidence="6 7">
    <name type="scientific">Mycobacterium marinum (strain ATCC BAA-535 / M)</name>
    <dbReference type="NCBI Taxonomy" id="216594"/>
    <lineage>
        <taxon>Bacteria</taxon>
        <taxon>Bacillati</taxon>
        <taxon>Actinomycetota</taxon>
        <taxon>Actinomycetes</taxon>
        <taxon>Mycobacteriales</taxon>
        <taxon>Mycobacteriaceae</taxon>
        <taxon>Mycobacterium</taxon>
        <taxon>Mycobacterium ulcerans group</taxon>
    </lineage>
</organism>
<feature type="domain" description="HTH tetR-type" evidence="5">
    <location>
        <begin position="24"/>
        <end position="84"/>
    </location>
</feature>
<keyword evidence="2 4" id="KW-0238">DNA-binding</keyword>
<evidence type="ECO:0000313" key="6">
    <source>
        <dbReference type="EMBL" id="ACC40048.1"/>
    </source>
</evidence>
<dbReference type="OrthoDB" id="4538622at2"/>
<feature type="DNA-binding region" description="H-T-H motif" evidence="4">
    <location>
        <begin position="47"/>
        <end position="66"/>
    </location>
</feature>
<dbReference type="SUPFAM" id="SSF46689">
    <property type="entry name" value="Homeodomain-like"/>
    <property type="match status" value="1"/>
</dbReference>
<dbReference type="InterPro" id="IPR036271">
    <property type="entry name" value="Tet_transcr_reg_TetR-rel_C_sf"/>
</dbReference>
<dbReference type="AlphaFoldDB" id="B2HHB6"/>
<dbReference type="SUPFAM" id="SSF48498">
    <property type="entry name" value="Tetracyclin repressor-like, C-terminal domain"/>
    <property type="match status" value="1"/>
</dbReference>
<keyword evidence="7" id="KW-1185">Reference proteome</keyword>
<dbReference type="GO" id="GO:0003677">
    <property type="term" value="F:DNA binding"/>
    <property type="evidence" value="ECO:0007669"/>
    <property type="project" value="UniProtKB-UniRule"/>
</dbReference>
<accession>B2HHB6</accession>
<sequence length="212" mass="24009">MRAIAMVSNDHSGERVDGRRLRYRDRRGEILDAVMAHLLEHGISGMSFRTLAAAAGVSHITLRHHFGTKDELLVEIFGVIGARVQIPDHFGADDVESLVRKMWQRWTEPQSDRRSRLVFEAYAHAVRSPDEYRAFLDRVVTGWIEIIRYHALLAGCPSDEADTFATLLLAQLRGLQFDFLATGDRVRIGTALESVIDGIHHQRAQWARVASR</sequence>
<evidence type="ECO:0000256" key="4">
    <source>
        <dbReference type="PROSITE-ProRule" id="PRU00335"/>
    </source>
</evidence>
<keyword evidence="1" id="KW-0805">Transcription regulation</keyword>
<proteinExistence type="predicted"/>
<reference evidence="6 7" key="1">
    <citation type="journal article" date="2008" name="Genome Res.">
        <title>Insights from the complete genome sequence of Mycobacterium marinum on the evolution of Mycobacterium tuberculosis.</title>
        <authorList>
            <person name="Stinear T.P."/>
            <person name="Seemann T."/>
            <person name="Harrison P.F."/>
            <person name="Jenkin G.A."/>
            <person name="Davies J.K."/>
            <person name="Johnson P.D."/>
            <person name="Abdellah Z."/>
            <person name="Arrowsmith C."/>
            <person name="Chillingworth T."/>
            <person name="Churcher C."/>
            <person name="Clarke K."/>
            <person name="Cronin A."/>
            <person name="Davis P."/>
            <person name="Goodhead I."/>
            <person name="Holroyd N."/>
            <person name="Jagels K."/>
            <person name="Lord A."/>
            <person name="Moule S."/>
            <person name="Mungall K."/>
            <person name="Norbertczak H."/>
            <person name="Quail M.A."/>
            <person name="Rabbinowitsch E."/>
            <person name="Walker D."/>
            <person name="White B."/>
            <person name="Whitehead S."/>
            <person name="Small P.L."/>
            <person name="Brosch R."/>
            <person name="Ramakrishnan L."/>
            <person name="Fischbach M.A."/>
            <person name="Parkhill J."/>
            <person name="Cole S.T."/>
        </authorList>
    </citation>
    <scope>NUCLEOTIDE SEQUENCE [LARGE SCALE GENOMIC DNA]</scope>
    <source>
        <strain evidence="7">ATCC BAA-535 / M</strain>
    </source>
</reference>
<dbReference type="STRING" id="216594.MMAR_1597"/>
<evidence type="ECO:0000256" key="2">
    <source>
        <dbReference type="ARBA" id="ARBA00023125"/>
    </source>
</evidence>
<name>B2HHB6_MYCMM</name>
<dbReference type="PRINTS" id="PR00455">
    <property type="entry name" value="HTHTETR"/>
</dbReference>
<dbReference type="PROSITE" id="PS50977">
    <property type="entry name" value="HTH_TETR_2"/>
    <property type="match status" value="1"/>
</dbReference>
<dbReference type="eggNOG" id="COG1309">
    <property type="taxonomic scope" value="Bacteria"/>
</dbReference>
<dbReference type="Proteomes" id="UP000001190">
    <property type="component" value="Chromosome"/>
</dbReference>
<evidence type="ECO:0000259" key="5">
    <source>
        <dbReference type="PROSITE" id="PS50977"/>
    </source>
</evidence>
<dbReference type="HOGENOM" id="CLU_105089_0_0_11"/>
<dbReference type="KEGG" id="mmi:MMAR_1597"/>
<dbReference type="InterPro" id="IPR009057">
    <property type="entry name" value="Homeodomain-like_sf"/>
</dbReference>
<keyword evidence="3" id="KW-0804">Transcription</keyword>
<dbReference type="EMBL" id="CP000854">
    <property type="protein sequence ID" value="ACC40048.1"/>
    <property type="molecule type" value="Genomic_DNA"/>
</dbReference>
<evidence type="ECO:0000313" key="7">
    <source>
        <dbReference type="Proteomes" id="UP000001190"/>
    </source>
</evidence>
<dbReference type="Gene3D" id="1.10.357.10">
    <property type="entry name" value="Tetracycline Repressor, domain 2"/>
    <property type="match status" value="1"/>
</dbReference>
<evidence type="ECO:0000256" key="3">
    <source>
        <dbReference type="ARBA" id="ARBA00023163"/>
    </source>
</evidence>
<dbReference type="InterPro" id="IPR001647">
    <property type="entry name" value="HTH_TetR"/>
</dbReference>
<evidence type="ECO:0000256" key="1">
    <source>
        <dbReference type="ARBA" id="ARBA00023015"/>
    </source>
</evidence>
<gene>
    <name evidence="6" type="ordered locus">MMAR_1597</name>
</gene>
<protein>
    <submittedName>
        <fullName evidence="6">Transcriptional regulatory protein</fullName>
    </submittedName>
</protein>